<dbReference type="EMBL" id="BSXV01000933">
    <property type="protein sequence ID" value="GME91167.1"/>
    <property type="molecule type" value="Genomic_DNA"/>
</dbReference>
<accession>A0ACB5TMI1</accession>
<dbReference type="Proteomes" id="UP001165101">
    <property type="component" value="Unassembled WGS sequence"/>
</dbReference>
<evidence type="ECO:0000313" key="1">
    <source>
        <dbReference type="EMBL" id="GME91167.1"/>
    </source>
</evidence>
<organism evidence="1 2">
    <name type="scientific">Candida boidinii</name>
    <name type="common">Yeast</name>
    <dbReference type="NCBI Taxonomy" id="5477"/>
    <lineage>
        <taxon>Eukaryota</taxon>
        <taxon>Fungi</taxon>
        <taxon>Dikarya</taxon>
        <taxon>Ascomycota</taxon>
        <taxon>Saccharomycotina</taxon>
        <taxon>Pichiomycetes</taxon>
        <taxon>Pichiales</taxon>
        <taxon>Pichiaceae</taxon>
        <taxon>Ogataea</taxon>
        <taxon>Ogataea/Candida clade</taxon>
    </lineage>
</organism>
<reference evidence="1" key="1">
    <citation type="submission" date="2023-04" db="EMBL/GenBank/DDBJ databases">
        <title>Candida boidinii NBRC 1967.</title>
        <authorList>
            <person name="Ichikawa N."/>
            <person name="Sato H."/>
            <person name="Tonouchi N."/>
        </authorList>
    </citation>
    <scope>NUCLEOTIDE SEQUENCE</scope>
    <source>
        <strain evidence="1">NBRC 1967</strain>
    </source>
</reference>
<evidence type="ECO:0000313" key="2">
    <source>
        <dbReference type="Proteomes" id="UP001165101"/>
    </source>
</evidence>
<name>A0ACB5TMI1_CANBO</name>
<sequence>MFGKSSLILLTGLFSVISNAFPVFERSGSSPSDFLVGELPGFDLIPDIVKPVMYAGHLELYASNNTNYFFWKFERPQLNVSSDNSIENLHSNLLVFWLNGGPGCSSMDGALMELGPLRVAIDGSVVYNEGSWSEAADVVFVDQPGGTGFSYTDVDDPNLTFITYDFMIFLQKYFEVFPDDFEKDIYIAGESYGGQYIPRAAYEILQQNKLPDPIYGQEINLKGILIGNGWIAPNLQSLSYLPFGLEVGVISKGNLLLPSLVEQHNKCKESIRNPPAADDMEFPECVFVLDSFLNITLDTDAPEDQQCINVYDYELRDSYPACGANWPNILEGTTDFLRRSDVQKALNLKKPIQWVECSDPVYEDLYPTKEEESYKLLPEILSEIPIVLFNGALDIICNTLSTEMLIENMKWDDHRGFTKDAERMHWIYDGEKAGEIVSQSNLTFIKVYNASHMVPYDVPEVSRGLVDIITNKYKKIAGDIVDYIYTPVYDIYEGEYHYDE</sequence>
<gene>
    <name evidence="1" type="ORF">Cboi01_000219000</name>
</gene>
<proteinExistence type="predicted"/>
<keyword evidence="2" id="KW-1185">Reference proteome</keyword>
<protein>
    <submittedName>
        <fullName evidence="1">Unnamed protein product</fullName>
    </submittedName>
</protein>
<comment type="caution">
    <text evidence="1">The sequence shown here is derived from an EMBL/GenBank/DDBJ whole genome shotgun (WGS) entry which is preliminary data.</text>
</comment>